<evidence type="ECO:0000256" key="6">
    <source>
        <dbReference type="SAM" id="MobiDB-lite"/>
    </source>
</evidence>
<evidence type="ECO:0000313" key="7">
    <source>
        <dbReference type="EMBL" id="GCA70971.1"/>
    </source>
</evidence>
<dbReference type="InterPro" id="IPR015424">
    <property type="entry name" value="PyrdxlP-dep_Trfase"/>
</dbReference>
<evidence type="ECO:0000313" key="8">
    <source>
        <dbReference type="Proteomes" id="UP000323569"/>
    </source>
</evidence>
<evidence type="ECO:0000256" key="1">
    <source>
        <dbReference type="ARBA" id="ARBA00001933"/>
    </source>
</evidence>
<dbReference type="Proteomes" id="UP000323569">
    <property type="component" value="Unassembled WGS sequence"/>
</dbReference>
<dbReference type="GO" id="GO:0004123">
    <property type="term" value="F:cystathionine gamma-lyase activity"/>
    <property type="evidence" value="ECO:0007669"/>
    <property type="project" value="TreeGrafter"/>
</dbReference>
<evidence type="ECO:0000256" key="3">
    <source>
        <dbReference type="ARBA" id="ARBA00022898"/>
    </source>
</evidence>
<dbReference type="Gene3D" id="3.40.640.10">
    <property type="entry name" value="Type I PLP-dependent aspartate aminotransferase-like (Major domain)"/>
    <property type="match status" value="1"/>
</dbReference>
<evidence type="ECO:0000256" key="2">
    <source>
        <dbReference type="ARBA" id="ARBA00009077"/>
    </source>
</evidence>
<dbReference type="PROSITE" id="PS00868">
    <property type="entry name" value="CYS_MET_METAB_PP"/>
    <property type="match status" value="1"/>
</dbReference>
<feature type="region of interest" description="Disordered" evidence="6">
    <location>
        <begin position="1"/>
        <end position="21"/>
    </location>
</feature>
<comment type="similarity">
    <text evidence="2 5">Belongs to the trans-sulfuration enzymes family.</text>
</comment>
<dbReference type="GO" id="GO:0030170">
    <property type="term" value="F:pyridoxal phosphate binding"/>
    <property type="evidence" value="ECO:0007669"/>
    <property type="project" value="InterPro"/>
</dbReference>
<dbReference type="InterPro" id="IPR015422">
    <property type="entry name" value="PyrdxlP-dep_Trfase_small"/>
</dbReference>
<reference evidence="7 8" key="1">
    <citation type="submission" date="2018-09" db="EMBL/GenBank/DDBJ databases">
        <title>Evolutionary history of phycoerythrin pigmentation in the water bloom-forming cyanobacterium Microcystis aeruginosa.</title>
        <authorList>
            <person name="Tanabe Y."/>
            <person name="Tanabe Y."/>
            <person name="Yamaguchi H."/>
        </authorList>
    </citation>
    <scope>NUCLEOTIDE SEQUENCE [LARGE SCALE GENOMIC DNA]</scope>
    <source>
        <strain evidence="7 8">NIES-2519</strain>
    </source>
</reference>
<dbReference type="InterPro" id="IPR054542">
    <property type="entry name" value="Cys_met_metab_PP"/>
</dbReference>
<dbReference type="FunFam" id="3.40.640.10:FF:000009">
    <property type="entry name" value="Cystathionine gamma-synthase homolog"/>
    <property type="match status" value="1"/>
</dbReference>
<dbReference type="NCBIfam" id="NF005871">
    <property type="entry name" value="PRK07811.1"/>
    <property type="match status" value="1"/>
</dbReference>
<sequence length="379" mass="41291">MEFETRAIHGGQEPDSSHGAVTVPIDLTSTYQQEKIGQPGSDEYFRTGNPTRRALETALAALEEGQYGLAFASGLAAITTVLSLLKNGDHLIAGDDLDGGTYRLLEKVVTNWGVSTTYADINDLAAFEAAMQPNTKLIWIETPTNPLLKIVDIQALAAISRKHNLILVVDNTFASPYFQRPLTLGADIVVHSTTKYLSGHSDIIGGAVITSDPLLYEPLKFYQNAIGAVPSPFDSWLVLRGLKTLAVRMREHEKNALFIAYFLANHPKIDRVYYPGLPSHPQHSLARQQMSGFGGMISIGLKGGLTAATAFASRLQLFLLAESLGGVESLVCYPPLMTHASMPEKERLKRGITPALLRLSIGIENRNDLKRDLEKALIG</sequence>
<dbReference type="CDD" id="cd00614">
    <property type="entry name" value="CGS_like"/>
    <property type="match status" value="1"/>
</dbReference>
<evidence type="ECO:0000256" key="5">
    <source>
        <dbReference type="RuleBase" id="RU362118"/>
    </source>
</evidence>
<dbReference type="GO" id="GO:0019346">
    <property type="term" value="P:transsulfuration"/>
    <property type="evidence" value="ECO:0007669"/>
    <property type="project" value="InterPro"/>
</dbReference>
<proteinExistence type="inferred from homology"/>
<dbReference type="FunFam" id="3.90.1150.10:FF:000008">
    <property type="entry name" value="Cystathionine gamma-synthase"/>
    <property type="match status" value="1"/>
</dbReference>
<dbReference type="EC" id="2.5.1.48" evidence="7"/>
<dbReference type="InterPro" id="IPR015421">
    <property type="entry name" value="PyrdxlP-dep_Trfase_major"/>
</dbReference>
<accession>A0A5A5RCS9</accession>
<dbReference type="PANTHER" id="PTHR11808:SF15">
    <property type="entry name" value="CYSTATHIONINE GAMMA-LYASE"/>
    <property type="match status" value="1"/>
</dbReference>
<keyword evidence="3 4" id="KW-0663">Pyridoxal phosphate</keyword>
<dbReference type="GO" id="GO:0005737">
    <property type="term" value="C:cytoplasm"/>
    <property type="evidence" value="ECO:0007669"/>
    <property type="project" value="TreeGrafter"/>
</dbReference>
<dbReference type="PIRSF" id="PIRSF001434">
    <property type="entry name" value="CGS"/>
    <property type="match status" value="1"/>
</dbReference>
<dbReference type="InterPro" id="IPR000277">
    <property type="entry name" value="Cys/Met-Metab_PyrdxlP-dep_enz"/>
</dbReference>
<dbReference type="EMBL" id="BHVO01000040">
    <property type="protein sequence ID" value="GCA70971.1"/>
    <property type="molecule type" value="Genomic_DNA"/>
</dbReference>
<dbReference type="GO" id="GO:0003962">
    <property type="term" value="F:cystathionine gamma-synthase activity"/>
    <property type="evidence" value="ECO:0007669"/>
    <property type="project" value="UniProtKB-EC"/>
</dbReference>
<dbReference type="Pfam" id="PF01053">
    <property type="entry name" value="Cys_Met_Meta_PP"/>
    <property type="match status" value="1"/>
</dbReference>
<protein>
    <submittedName>
        <fullName evidence="7">Cystathionine gamma-synthase</fullName>
        <ecNumber evidence="7">2.5.1.48</ecNumber>
    </submittedName>
</protein>
<dbReference type="SUPFAM" id="SSF53383">
    <property type="entry name" value="PLP-dependent transferases"/>
    <property type="match status" value="1"/>
</dbReference>
<comment type="caution">
    <text evidence="7">The sequence shown here is derived from an EMBL/GenBank/DDBJ whole genome shotgun (WGS) entry which is preliminary data.</text>
</comment>
<dbReference type="AlphaFoldDB" id="A0A5A5RCS9"/>
<name>A0A5A5RCS9_MICAE</name>
<dbReference type="GO" id="GO:0019343">
    <property type="term" value="P:cysteine biosynthetic process via cystathionine"/>
    <property type="evidence" value="ECO:0007669"/>
    <property type="project" value="TreeGrafter"/>
</dbReference>
<keyword evidence="7" id="KW-0808">Transferase</keyword>
<evidence type="ECO:0000256" key="4">
    <source>
        <dbReference type="PIRSR" id="PIRSR001434-2"/>
    </source>
</evidence>
<dbReference type="PANTHER" id="PTHR11808">
    <property type="entry name" value="TRANS-SULFURATION ENZYME FAMILY MEMBER"/>
    <property type="match status" value="1"/>
</dbReference>
<gene>
    <name evidence="7" type="primary">metB</name>
    <name evidence="7" type="ORF">MiYa_02507</name>
</gene>
<dbReference type="Gene3D" id="3.90.1150.10">
    <property type="entry name" value="Aspartate Aminotransferase, domain 1"/>
    <property type="match status" value="1"/>
</dbReference>
<comment type="cofactor">
    <cofactor evidence="1 5">
        <name>pyridoxal 5'-phosphate</name>
        <dbReference type="ChEBI" id="CHEBI:597326"/>
    </cofactor>
</comment>
<feature type="modified residue" description="N6-(pyridoxal phosphate)lysine" evidence="4">
    <location>
        <position position="195"/>
    </location>
</feature>
<organism evidence="7 8">
    <name type="scientific">Microcystis aeruginosa NIES-2519</name>
    <dbReference type="NCBI Taxonomy" id="2303981"/>
    <lineage>
        <taxon>Bacteria</taxon>
        <taxon>Bacillati</taxon>
        <taxon>Cyanobacteriota</taxon>
        <taxon>Cyanophyceae</taxon>
        <taxon>Oscillatoriophycideae</taxon>
        <taxon>Chroococcales</taxon>
        <taxon>Microcystaceae</taxon>
        <taxon>Microcystis</taxon>
    </lineage>
</organism>
<dbReference type="RefSeq" id="WP_008207375.1">
    <property type="nucleotide sequence ID" value="NZ_BHVO01000040.1"/>
</dbReference>